<evidence type="ECO:0000313" key="1">
    <source>
        <dbReference type="EMBL" id="PWN48499.1"/>
    </source>
</evidence>
<sequence length="283" mass="30254">MGDVLVHDPAMVKVGGTYYLYATAPGISIKTSTDRINFKSAGVAFPNGLPWCDAYTESDRNIWAPEVVYTGGQFYMYYSCSSFGSRNSAIFLATSKTGLSGSWTDRGKVYSTTTSSTFNSIDPGLLIDGSKWYLTLGSFGTGIYQLAINPSTGLASSTSLTHLAARGGDNSIEGATIFKHGSWYYLFVAFDFCCRGASSTYRIMVGRSSSPTGGFVDRNGVSMLQGGGTEILAGHGGIHGPGGQFILHDVDGDLLVYHYYDDQGAARLGINKLSWSGDWPTVV</sequence>
<dbReference type="Proteomes" id="UP000245626">
    <property type="component" value="Unassembled WGS sequence"/>
</dbReference>
<protein>
    <submittedName>
        <fullName evidence="1">Endo-1,5-alpha-L-arabinosidase</fullName>
    </submittedName>
</protein>
<evidence type="ECO:0000313" key="2">
    <source>
        <dbReference type="Proteomes" id="UP000245626"/>
    </source>
</evidence>
<reference evidence="1 2" key="1">
    <citation type="journal article" date="2018" name="Mol. Biol. Evol.">
        <title>Broad Genomic Sampling Reveals a Smut Pathogenic Ancestry of the Fungal Clade Ustilaginomycotina.</title>
        <authorList>
            <person name="Kijpornyongpan T."/>
            <person name="Mondo S.J."/>
            <person name="Barry K."/>
            <person name="Sandor L."/>
            <person name="Lee J."/>
            <person name="Lipzen A."/>
            <person name="Pangilinan J."/>
            <person name="LaButti K."/>
            <person name="Hainaut M."/>
            <person name="Henrissat B."/>
            <person name="Grigoriev I.V."/>
            <person name="Spatafora J.W."/>
            <person name="Aime M.C."/>
        </authorList>
    </citation>
    <scope>NUCLEOTIDE SEQUENCE [LARGE SCALE GENOMIC DNA]</scope>
    <source>
        <strain evidence="1 2">SA 807</strain>
    </source>
</reference>
<keyword evidence="2" id="KW-1185">Reference proteome</keyword>
<organism evidence="1 2">
    <name type="scientific">Violaceomyces palustris</name>
    <dbReference type="NCBI Taxonomy" id="1673888"/>
    <lineage>
        <taxon>Eukaryota</taxon>
        <taxon>Fungi</taxon>
        <taxon>Dikarya</taxon>
        <taxon>Basidiomycota</taxon>
        <taxon>Ustilaginomycotina</taxon>
        <taxon>Ustilaginomycetes</taxon>
        <taxon>Violaceomycetales</taxon>
        <taxon>Violaceomycetaceae</taxon>
        <taxon>Violaceomyces</taxon>
    </lineage>
</organism>
<name>A0ACD0NRR9_9BASI</name>
<accession>A0ACD0NRR9</accession>
<dbReference type="EMBL" id="KZ820191">
    <property type="protein sequence ID" value="PWN48499.1"/>
    <property type="molecule type" value="Genomic_DNA"/>
</dbReference>
<proteinExistence type="predicted"/>
<gene>
    <name evidence="1" type="ORF">IE53DRAFT_192845</name>
</gene>